<feature type="chain" id="PRO_5035305620" evidence="1">
    <location>
        <begin position="20"/>
        <end position="346"/>
    </location>
</feature>
<dbReference type="Pfam" id="PF08787">
    <property type="entry name" value="Alginate_lyase2"/>
    <property type="match status" value="1"/>
</dbReference>
<protein>
    <submittedName>
        <fullName evidence="3">Polysaccharide lyase family 7 protein</fullName>
    </submittedName>
</protein>
<name>A0A8J8SLC9_9RHOB</name>
<dbReference type="GO" id="GO:0016829">
    <property type="term" value="F:lyase activity"/>
    <property type="evidence" value="ECO:0007669"/>
    <property type="project" value="UniProtKB-KW"/>
</dbReference>
<dbReference type="AlphaFoldDB" id="A0A8J8SLC9"/>
<reference evidence="3" key="1">
    <citation type="submission" date="2020-01" db="EMBL/GenBank/DDBJ databases">
        <authorList>
            <person name="Yang Y."/>
            <person name="Kwon Y.M."/>
        </authorList>
    </citation>
    <scope>NUCLEOTIDE SEQUENCE</scope>
    <source>
        <strain evidence="3">PG104</strain>
    </source>
</reference>
<evidence type="ECO:0000256" key="1">
    <source>
        <dbReference type="SAM" id="SignalP"/>
    </source>
</evidence>
<dbReference type="Proteomes" id="UP000679284">
    <property type="component" value="Chromosome"/>
</dbReference>
<dbReference type="InterPro" id="IPR013320">
    <property type="entry name" value="ConA-like_dom_sf"/>
</dbReference>
<dbReference type="SUPFAM" id="SSF49899">
    <property type="entry name" value="Concanavalin A-like lectins/glucanases"/>
    <property type="match status" value="1"/>
</dbReference>
<sequence length="346" mass="38270">MASSLAALTAAAFCTSAYAESPQVPADKFDLSHWNITVPLDVDGDEKVDTISVADIQKYSHPDFFYLNEKGEMVFATPNKAMTTPNSSNSRSELRQMLRGTNTDIDTHSPGNNFALQANPNGEIFGGKLNATLKVDHVPERAGYPDKYPAYSMVVGQIHADMNEDQMAEGKGFGYGNEPLKIYYKKWPGHEKGSVFWNYERNLEKDDPNREDISYLVWGNSWDNPDDPGDSGIALGEEFSYEVNVYGNVMSLTFESPGKETKQFQINLADNVDPNGQVDPKDNPNGYAEDLMYFKAGAYDQCSTKDAEGIWYPACPGTGDWAVDKENGDYASASFSRLELSDGVQK</sequence>
<keyword evidence="1" id="KW-0732">Signal</keyword>
<dbReference type="KEGG" id="fap:GR316_08445"/>
<feature type="signal peptide" evidence="1">
    <location>
        <begin position="1"/>
        <end position="19"/>
    </location>
</feature>
<evidence type="ECO:0000313" key="3">
    <source>
        <dbReference type="EMBL" id="QUS36940.1"/>
    </source>
</evidence>
<feature type="domain" description="Alginate lyase 2" evidence="2">
    <location>
        <begin position="29"/>
        <end position="341"/>
    </location>
</feature>
<dbReference type="InterPro" id="IPR014895">
    <property type="entry name" value="Alginate_lyase_2"/>
</dbReference>
<evidence type="ECO:0000313" key="4">
    <source>
        <dbReference type="Proteomes" id="UP000679284"/>
    </source>
</evidence>
<accession>A0A8J8SLC9</accession>
<dbReference type="Gene3D" id="2.60.120.200">
    <property type="match status" value="1"/>
</dbReference>
<evidence type="ECO:0000259" key="2">
    <source>
        <dbReference type="Pfam" id="PF08787"/>
    </source>
</evidence>
<organism evidence="3 4">
    <name type="scientific">Falsirhodobacter algicola</name>
    <dbReference type="NCBI Taxonomy" id="2692330"/>
    <lineage>
        <taxon>Bacteria</taxon>
        <taxon>Pseudomonadati</taxon>
        <taxon>Pseudomonadota</taxon>
        <taxon>Alphaproteobacteria</taxon>
        <taxon>Rhodobacterales</taxon>
        <taxon>Paracoccaceae</taxon>
        <taxon>Falsirhodobacter</taxon>
    </lineage>
</organism>
<proteinExistence type="predicted"/>
<gene>
    <name evidence="3" type="ORF">GR316_08445</name>
</gene>
<keyword evidence="4" id="KW-1185">Reference proteome</keyword>
<dbReference type="EMBL" id="CP047289">
    <property type="protein sequence ID" value="QUS36940.1"/>
    <property type="molecule type" value="Genomic_DNA"/>
</dbReference>
<keyword evidence="3" id="KW-0456">Lyase</keyword>